<keyword evidence="4" id="KW-1185">Reference proteome</keyword>
<evidence type="ECO:0000256" key="2">
    <source>
        <dbReference type="SAM" id="Phobius"/>
    </source>
</evidence>
<dbReference type="EMBL" id="CAINUL010000015">
    <property type="protein sequence ID" value="CAD0112745.1"/>
    <property type="molecule type" value="Genomic_DNA"/>
</dbReference>
<evidence type="ECO:0000313" key="4">
    <source>
        <dbReference type="Proteomes" id="UP000745764"/>
    </source>
</evidence>
<evidence type="ECO:0000256" key="1">
    <source>
        <dbReference type="SAM" id="MobiDB-lite"/>
    </source>
</evidence>
<sequence>MDGTLRNTPTPIASEEREKERLREEALPAVVETSFEASTIRPVTASTSSASAPGSRGSDTTNKSMVSNPQPGRSGSVAATSASGSSGPNIEVYDVSSPSQYSSTPPQHSSTPPRNSSTPPRNSSTPPDHSRSSSYNVVRYAKSTESMTSVQYAQVRPPTAQSLSASSAWDSSEAENLPPLSVAKKRSHMHSASAGAVRLSNLSTIASESEPSSQSIIRESSSSTADIFTSPPVVHPSSQSGNWYVRRQTIGSSSYSSMMTDSNYQTVSTESSRWELNRENSAVPEPLFSSSPRDTQQLSSPMIAHPSSSGIHELSGDVPSEQDDTIAELQSHPLRTQRSGLMSRGRSASEPRPLSARSNHTLATMYNPDRGSQGSSIFPQWAKSFYRGKLQFPPGNESTVSLALSDGQIPPHSSASQSMRMMPWAHHRRWESAGNSLMSMQQSSQGGTPRSTSPKSSHFLPSIFRPYRPRANMNQSQSTNTMSVTRSSSLAELYVDESQLDFADSDDASSRSSSTDSMVITTIPRGRHNSAAAFQPPRRQQTVNSGRAIPREQTNSSFYPQSLAASHMYNTPPHLTPSRRLSHRLSTWRAPSFDEALNTLVLSRGNRQILFFCLGFLCPFFWMIAAFLPLPHRPVQATMVNLESSIQDFSELEGEKSHYPRGMQLEMRHWDLERKYLKARWWRNLNRIMSFVGVGIIGAIVALAVIAAR</sequence>
<dbReference type="Proteomes" id="UP000745764">
    <property type="component" value="Unassembled WGS sequence"/>
</dbReference>
<feature type="region of interest" description="Disordered" evidence="1">
    <location>
        <begin position="436"/>
        <end position="462"/>
    </location>
</feature>
<feature type="region of interest" description="Disordered" evidence="1">
    <location>
        <begin position="283"/>
        <end position="355"/>
    </location>
</feature>
<proteinExistence type="predicted"/>
<dbReference type="AlphaFoldDB" id="A0A9N8KS83"/>
<feature type="compositionally biased region" description="Low complexity" evidence="1">
    <location>
        <begin position="438"/>
        <end position="447"/>
    </location>
</feature>
<gene>
    <name evidence="3" type="ORF">AWRI4620_LOCUS7000</name>
</gene>
<keyword evidence="2" id="KW-0472">Membrane</keyword>
<feature type="transmembrane region" description="Helical" evidence="2">
    <location>
        <begin position="688"/>
        <end position="708"/>
    </location>
</feature>
<keyword evidence="2" id="KW-0812">Transmembrane</keyword>
<keyword evidence="2" id="KW-1133">Transmembrane helix</keyword>
<feature type="compositionally biased region" description="Polar residues" evidence="1">
    <location>
        <begin position="59"/>
        <end position="73"/>
    </location>
</feature>
<feature type="compositionally biased region" description="Low complexity" evidence="1">
    <location>
        <begin position="96"/>
        <end position="127"/>
    </location>
</feature>
<dbReference type="OrthoDB" id="4153178at2759"/>
<comment type="caution">
    <text evidence="3">The sequence shown here is derived from an EMBL/GenBank/DDBJ whole genome shotgun (WGS) entry which is preliminary data.</text>
</comment>
<feature type="compositionally biased region" description="Polar residues" evidence="1">
    <location>
        <begin position="288"/>
        <end position="310"/>
    </location>
</feature>
<accession>A0A9N8KS83</accession>
<protein>
    <recommendedName>
        <fullName evidence="5">Serine-rich protein</fullName>
    </recommendedName>
</protein>
<evidence type="ECO:0008006" key="5">
    <source>
        <dbReference type="Google" id="ProtNLM"/>
    </source>
</evidence>
<feature type="compositionally biased region" description="Basic and acidic residues" evidence="1">
    <location>
        <begin position="14"/>
        <end position="26"/>
    </location>
</feature>
<feature type="compositionally biased region" description="Low complexity" evidence="1">
    <location>
        <begin position="74"/>
        <end position="87"/>
    </location>
</feature>
<name>A0A9N8KS83_9PEZI</name>
<reference evidence="3" key="1">
    <citation type="submission" date="2020-06" db="EMBL/GenBank/DDBJ databases">
        <authorList>
            <person name="Onetto C."/>
        </authorList>
    </citation>
    <scope>NUCLEOTIDE SEQUENCE</scope>
</reference>
<feature type="compositionally biased region" description="Low complexity" evidence="1">
    <location>
        <begin position="41"/>
        <end position="58"/>
    </location>
</feature>
<feature type="transmembrane region" description="Helical" evidence="2">
    <location>
        <begin position="609"/>
        <end position="630"/>
    </location>
</feature>
<feature type="region of interest" description="Disordered" evidence="1">
    <location>
        <begin position="1"/>
        <end position="151"/>
    </location>
</feature>
<feature type="compositionally biased region" description="Polar residues" evidence="1">
    <location>
        <begin position="1"/>
        <end position="11"/>
    </location>
</feature>
<organism evidence="3 4">
    <name type="scientific">Aureobasidium uvarum</name>
    <dbReference type="NCBI Taxonomy" id="2773716"/>
    <lineage>
        <taxon>Eukaryota</taxon>
        <taxon>Fungi</taxon>
        <taxon>Dikarya</taxon>
        <taxon>Ascomycota</taxon>
        <taxon>Pezizomycotina</taxon>
        <taxon>Dothideomycetes</taxon>
        <taxon>Dothideomycetidae</taxon>
        <taxon>Dothideales</taxon>
        <taxon>Saccotheciaceae</taxon>
        <taxon>Aureobasidium</taxon>
    </lineage>
</organism>
<evidence type="ECO:0000313" key="3">
    <source>
        <dbReference type="EMBL" id="CAD0112745.1"/>
    </source>
</evidence>